<organism evidence="1 2">
    <name type="scientific">Portunus trituberculatus</name>
    <name type="common">Swimming crab</name>
    <name type="synonym">Neptunus trituberculatus</name>
    <dbReference type="NCBI Taxonomy" id="210409"/>
    <lineage>
        <taxon>Eukaryota</taxon>
        <taxon>Metazoa</taxon>
        <taxon>Ecdysozoa</taxon>
        <taxon>Arthropoda</taxon>
        <taxon>Crustacea</taxon>
        <taxon>Multicrustacea</taxon>
        <taxon>Malacostraca</taxon>
        <taxon>Eumalacostraca</taxon>
        <taxon>Eucarida</taxon>
        <taxon>Decapoda</taxon>
        <taxon>Pleocyemata</taxon>
        <taxon>Brachyura</taxon>
        <taxon>Eubrachyura</taxon>
        <taxon>Portunoidea</taxon>
        <taxon>Portunidae</taxon>
        <taxon>Portuninae</taxon>
        <taxon>Portunus</taxon>
    </lineage>
</organism>
<sequence length="64" mass="7315">MWNVREEIHQEELRLQTALPTRQTTVAMLPVHYTTKSINFATITKGEIDASVGHVALLRKKGWV</sequence>
<evidence type="ECO:0000313" key="1">
    <source>
        <dbReference type="EMBL" id="MPC79211.1"/>
    </source>
</evidence>
<evidence type="ECO:0000313" key="2">
    <source>
        <dbReference type="Proteomes" id="UP000324222"/>
    </source>
</evidence>
<reference evidence="1 2" key="1">
    <citation type="submission" date="2019-05" db="EMBL/GenBank/DDBJ databases">
        <title>Another draft genome of Portunus trituberculatus and its Hox gene families provides insights of decapod evolution.</title>
        <authorList>
            <person name="Jeong J.-H."/>
            <person name="Song I."/>
            <person name="Kim S."/>
            <person name="Choi T."/>
            <person name="Kim D."/>
            <person name="Ryu S."/>
            <person name="Kim W."/>
        </authorList>
    </citation>
    <scope>NUCLEOTIDE SEQUENCE [LARGE SCALE GENOMIC DNA]</scope>
    <source>
        <tissue evidence="1">Muscle</tissue>
    </source>
</reference>
<name>A0A5B7I1H0_PORTR</name>
<proteinExistence type="predicted"/>
<comment type="caution">
    <text evidence="1">The sequence shown here is derived from an EMBL/GenBank/DDBJ whole genome shotgun (WGS) entry which is preliminary data.</text>
</comment>
<keyword evidence="2" id="KW-1185">Reference proteome</keyword>
<dbReference type="AlphaFoldDB" id="A0A5B7I1H0"/>
<protein>
    <submittedName>
        <fullName evidence="1">Uncharacterized protein</fullName>
    </submittedName>
</protein>
<dbReference type="Proteomes" id="UP000324222">
    <property type="component" value="Unassembled WGS sequence"/>
</dbReference>
<dbReference type="EMBL" id="VSRR010050519">
    <property type="protein sequence ID" value="MPC79211.1"/>
    <property type="molecule type" value="Genomic_DNA"/>
</dbReference>
<accession>A0A5B7I1H0</accession>
<gene>
    <name evidence="1" type="ORF">E2C01_073726</name>
</gene>